<organism evidence="2 3">
    <name type="scientific">Streptomyces lienomycini</name>
    <dbReference type="NCBI Taxonomy" id="284035"/>
    <lineage>
        <taxon>Bacteria</taxon>
        <taxon>Bacillati</taxon>
        <taxon>Actinomycetota</taxon>
        <taxon>Actinomycetes</taxon>
        <taxon>Kitasatosporales</taxon>
        <taxon>Streptomycetaceae</taxon>
        <taxon>Streptomyces</taxon>
    </lineage>
</organism>
<dbReference type="Proteomes" id="UP001595855">
    <property type="component" value="Unassembled WGS sequence"/>
</dbReference>
<dbReference type="RefSeq" id="WP_344505511.1">
    <property type="nucleotide sequence ID" value="NZ_BAAATN010000041.1"/>
</dbReference>
<name>A0ABV9WP62_9ACTN</name>
<keyword evidence="1" id="KW-0812">Transmembrane</keyword>
<keyword evidence="1" id="KW-0472">Membrane</keyword>
<gene>
    <name evidence="2" type="ORF">ACFPRC_00155</name>
</gene>
<evidence type="ECO:0000313" key="3">
    <source>
        <dbReference type="Proteomes" id="UP001595855"/>
    </source>
</evidence>
<feature type="transmembrane region" description="Helical" evidence="1">
    <location>
        <begin position="25"/>
        <end position="43"/>
    </location>
</feature>
<sequence length="55" mass="5782">MAVVAVYVAAAVVWRAVTGRRWLDALVFAGLVGVVNVVTQWVASGARRKAAARDG</sequence>
<accession>A0ABV9WP62</accession>
<comment type="caution">
    <text evidence="2">The sequence shown here is derived from an EMBL/GenBank/DDBJ whole genome shotgun (WGS) entry which is preliminary data.</text>
</comment>
<protein>
    <submittedName>
        <fullName evidence="2">Uncharacterized protein</fullName>
    </submittedName>
</protein>
<evidence type="ECO:0000313" key="2">
    <source>
        <dbReference type="EMBL" id="MFC5013297.1"/>
    </source>
</evidence>
<keyword evidence="1" id="KW-1133">Transmembrane helix</keyword>
<proteinExistence type="predicted"/>
<evidence type="ECO:0000256" key="1">
    <source>
        <dbReference type="SAM" id="Phobius"/>
    </source>
</evidence>
<reference evidence="3" key="1">
    <citation type="journal article" date="2019" name="Int. J. Syst. Evol. Microbiol.">
        <title>The Global Catalogue of Microorganisms (GCM) 10K type strain sequencing project: providing services to taxonomists for standard genome sequencing and annotation.</title>
        <authorList>
            <consortium name="The Broad Institute Genomics Platform"/>
            <consortium name="The Broad Institute Genome Sequencing Center for Infectious Disease"/>
            <person name="Wu L."/>
            <person name="Ma J."/>
        </authorList>
    </citation>
    <scope>NUCLEOTIDE SEQUENCE [LARGE SCALE GENOMIC DNA]</scope>
    <source>
        <strain evidence="3">CGMCC 4.1542</strain>
    </source>
</reference>
<keyword evidence="3" id="KW-1185">Reference proteome</keyword>
<dbReference type="EMBL" id="JBHSJO010000001">
    <property type="protein sequence ID" value="MFC5013297.1"/>
    <property type="molecule type" value="Genomic_DNA"/>
</dbReference>